<accession>A0A383ATL4</accession>
<evidence type="ECO:0008006" key="8">
    <source>
        <dbReference type="Google" id="ProtNLM"/>
    </source>
</evidence>
<dbReference type="GO" id="GO:0022857">
    <property type="term" value="F:transmembrane transporter activity"/>
    <property type="evidence" value="ECO:0007669"/>
    <property type="project" value="InterPro"/>
</dbReference>
<dbReference type="Pfam" id="PF02653">
    <property type="entry name" value="BPD_transp_2"/>
    <property type="match status" value="1"/>
</dbReference>
<dbReference type="EMBL" id="UINC01194698">
    <property type="protein sequence ID" value="SVE10913.1"/>
    <property type="molecule type" value="Genomic_DNA"/>
</dbReference>
<keyword evidence="3 6" id="KW-0812">Transmembrane</keyword>
<evidence type="ECO:0000256" key="4">
    <source>
        <dbReference type="ARBA" id="ARBA00022989"/>
    </source>
</evidence>
<feature type="transmembrane region" description="Helical" evidence="6">
    <location>
        <begin position="60"/>
        <end position="83"/>
    </location>
</feature>
<keyword evidence="5 6" id="KW-0472">Membrane</keyword>
<name>A0A383ATL4_9ZZZZ</name>
<feature type="transmembrane region" description="Helical" evidence="6">
    <location>
        <begin position="90"/>
        <end position="112"/>
    </location>
</feature>
<dbReference type="InterPro" id="IPR001851">
    <property type="entry name" value="ABC_transp_permease"/>
</dbReference>
<proteinExistence type="predicted"/>
<dbReference type="AlphaFoldDB" id="A0A383ATL4"/>
<gene>
    <name evidence="7" type="ORF">METZ01_LOCUS463767</name>
</gene>
<dbReference type="PANTHER" id="PTHR43370:SF2">
    <property type="entry name" value="ABC TRANSPORTER PERMEASE PROTEIN"/>
    <property type="match status" value="1"/>
</dbReference>
<sequence length="162" mass="17487">MEFLTHWLAFTPVFALPLIAASLGLIVNERAGLLNLGAEGIMLCGALVGVAAFLEFDGNAALGFIFAILTGTFLGFCFGFFVVVLRTNQVLTGITFVFLGAGLTGLIGIPWVNKAFSAIAPIHIPYLTGIPVIGRFFFGQDVIVYITIGLSILVWRFLYHTR</sequence>
<evidence type="ECO:0000256" key="6">
    <source>
        <dbReference type="SAM" id="Phobius"/>
    </source>
</evidence>
<evidence type="ECO:0000256" key="3">
    <source>
        <dbReference type="ARBA" id="ARBA00022692"/>
    </source>
</evidence>
<comment type="subcellular location">
    <subcellularLocation>
        <location evidence="1">Cell membrane</location>
        <topology evidence="1">Multi-pass membrane protein</topology>
    </subcellularLocation>
</comment>
<feature type="transmembrane region" description="Helical" evidence="6">
    <location>
        <begin position="33"/>
        <end position="54"/>
    </location>
</feature>
<evidence type="ECO:0000256" key="1">
    <source>
        <dbReference type="ARBA" id="ARBA00004651"/>
    </source>
</evidence>
<keyword evidence="2" id="KW-1003">Cell membrane</keyword>
<evidence type="ECO:0000313" key="7">
    <source>
        <dbReference type="EMBL" id="SVE10913.1"/>
    </source>
</evidence>
<keyword evidence="4 6" id="KW-1133">Transmembrane helix</keyword>
<reference evidence="7" key="1">
    <citation type="submission" date="2018-05" db="EMBL/GenBank/DDBJ databases">
        <authorList>
            <person name="Lanie J.A."/>
            <person name="Ng W.-L."/>
            <person name="Kazmierczak K.M."/>
            <person name="Andrzejewski T.M."/>
            <person name="Davidsen T.M."/>
            <person name="Wayne K.J."/>
            <person name="Tettelin H."/>
            <person name="Glass J.I."/>
            <person name="Rusch D."/>
            <person name="Podicherti R."/>
            <person name="Tsui H.-C.T."/>
            <person name="Winkler M.E."/>
        </authorList>
    </citation>
    <scope>NUCLEOTIDE SEQUENCE</scope>
</reference>
<evidence type="ECO:0000256" key="2">
    <source>
        <dbReference type="ARBA" id="ARBA00022475"/>
    </source>
</evidence>
<feature type="non-terminal residue" evidence="7">
    <location>
        <position position="162"/>
    </location>
</feature>
<feature type="transmembrane region" description="Helical" evidence="6">
    <location>
        <begin position="6"/>
        <end position="26"/>
    </location>
</feature>
<feature type="transmembrane region" description="Helical" evidence="6">
    <location>
        <begin position="132"/>
        <end position="158"/>
    </location>
</feature>
<dbReference type="GO" id="GO:0005886">
    <property type="term" value="C:plasma membrane"/>
    <property type="evidence" value="ECO:0007669"/>
    <property type="project" value="UniProtKB-SubCell"/>
</dbReference>
<evidence type="ECO:0000256" key="5">
    <source>
        <dbReference type="ARBA" id="ARBA00023136"/>
    </source>
</evidence>
<organism evidence="7">
    <name type="scientific">marine metagenome</name>
    <dbReference type="NCBI Taxonomy" id="408172"/>
    <lineage>
        <taxon>unclassified sequences</taxon>
        <taxon>metagenomes</taxon>
        <taxon>ecological metagenomes</taxon>
    </lineage>
</organism>
<dbReference type="PANTHER" id="PTHR43370">
    <property type="entry name" value="SUGAR ABC TRANSPORTER INTEGRAL MEMBRANE PROTEIN-RELATED"/>
    <property type="match status" value="1"/>
</dbReference>
<protein>
    <recommendedName>
        <fullName evidence="8">ABC transporter permease</fullName>
    </recommendedName>
</protein>